<evidence type="ECO:0000256" key="7">
    <source>
        <dbReference type="ARBA" id="ARBA00023251"/>
    </source>
</evidence>
<name>A0A0K9YMM5_9BACL</name>
<keyword evidence="7 10" id="KW-0046">Antibiotic resistance</keyword>
<reference evidence="14" key="1">
    <citation type="submission" date="2015-07" db="EMBL/GenBank/DDBJ databases">
        <title>Genome sequencing project for genomic taxonomy and phylogenomics of Bacillus-like bacteria.</title>
        <authorList>
            <person name="Liu B."/>
            <person name="Wang J."/>
            <person name="Zhu Y."/>
            <person name="Liu G."/>
            <person name="Chen Q."/>
            <person name="Chen Z."/>
            <person name="Lan J."/>
            <person name="Che J."/>
            <person name="Ge C."/>
            <person name="Shi H."/>
            <person name="Pan Z."/>
            <person name="Liu X."/>
        </authorList>
    </citation>
    <scope>NUCLEOTIDE SEQUENCE [LARGE SCALE GENOMIC DNA]</scope>
    <source>
        <strain evidence="14">DSM 9887</strain>
    </source>
</reference>
<dbReference type="STRING" id="54915.ADS79_29250"/>
<evidence type="ECO:0000256" key="2">
    <source>
        <dbReference type="ARBA" id="ARBA00010571"/>
    </source>
</evidence>
<dbReference type="PATRIC" id="fig|54915.3.peg.5064"/>
<protein>
    <recommendedName>
        <fullName evidence="5 10">Chloramphenicol acetyltransferase</fullName>
        <ecNumber evidence="4 10">2.3.1.28</ecNumber>
    </recommendedName>
</protein>
<dbReference type="EC" id="2.3.1.28" evidence="4 10"/>
<dbReference type="InterPro" id="IPR023213">
    <property type="entry name" value="CAT-like_dom_sf"/>
</dbReference>
<dbReference type="EMBL" id="BJON01000009">
    <property type="protein sequence ID" value="GED68722.1"/>
    <property type="molecule type" value="Genomic_DNA"/>
</dbReference>
<keyword evidence="15" id="KW-1185">Reference proteome</keyword>
<dbReference type="AlphaFoldDB" id="A0A0K9YMM5"/>
<dbReference type="PANTHER" id="PTHR38474:SF2">
    <property type="entry name" value="CHLORAMPHENICOL ACETYLTRANSFERASE"/>
    <property type="match status" value="1"/>
</dbReference>
<dbReference type="SMART" id="SM01059">
    <property type="entry name" value="CAT"/>
    <property type="match status" value="1"/>
</dbReference>
<keyword evidence="8 10" id="KW-0012">Acyltransferase</keyword>
<reference evidence="13" key="2">
    <citation type="submission" date="2015-07" db="EMBL/GenBank/DDBJ databases">
        <title>MeaNS - Measles Nucleotide Surveillance Program.</title>
        <authorList>
            <person name="Tran T."/>
            <person name="Druce J."/>
        </authorList>
    </citation>
    <scope>NUCLEOTIDE SEQUENCE</scope>
    <source>
        <strain evidence="13">DSM 9887</strain>
    </source>
</reference>
<dbReference type="RefSeq" id="WP_049741960.1">
    <property type="nucleotide sequence ID" value="NZ_BJON01000009.1"/>
</dbReference>
<dbReference type="Proteomes" id="UP000036834">
    <property type="component" value="Unassembled WGS sequence"/>
</dbReference>
<accession>A0A0K9YMM5</accession>
<evidence type="ECO:0000256" key="6">
    <source>
        <dbReference type="ARBA" id="ARBA00022679"/>
    </source>
</evidence>
<dbReference type="SUPFAM" id="SSF52777">
    <property type="entry name" value="CoA-dependent acyltransferases"/>
    <property type="match status" value="1"/>
</dbReference>
<gene>
    <name evidence="12" type="primary">cat</name>
    <name evidence="13" type="ORF">ADS79_29250</name>
    <name evidence="12" type="ORF">BRE01_24240</name>
</gene>
<proteinExistence type="inferred from homology"/>
<comment type="similarity">
    <text evidence="2 11">Belongs to the chloramphenicol acetyltransferase family.</text>
</comment>
<dbReference type="PIRSF" id="PIRSF000440">
    <property type="entry name" value="CAT"/>
    <property type="match status" value="1"/>
</dbReference>
<evidence type="ECO:0000313" key="15">
    <source>
        <dbReference type="Proteomes" id="UP000319578"/>
    </source>
</evidence>
<keyword evidence="6 10" id="KW-0808">Transferase</keyword>
<evidence type="ECO:0000256" key="11">
    <source>
        <dbReference type="RuleBase" id="RU004156"/>
    </source>
</evidence>
<evidence type="ECO:0000256" key="3">
    <source>
        <dbReference type="ARBA" id="ARBA00011233"/>
    </source>
</evidence>
<dbReference type="GO" id="GO:0008811">
    <property type="term" value="F:chloramphenicol O-acetyltransferase activity"/>
    <property type="evidence" value="ECO:0007669"/>
    <property type="project" value="UniProtKB-EC"/>
</dbReference>
<reference evidence="12 15" key="3">
    <citation type="submission" date="2019-06" db="EMBL/GenBank/DDBJ databases">
        <title>Whole genome shotgun sequence of Brevibacillus reuszeri NBRC 15719.</title>
        <authorList>
            <person name="Hosoyama A."/>
            <person name="Uohara A."/>
            <person name="Ohji S."/>
            <person name="Ichikawa N."/>
        </authorList>
    </citation>
    <scope>NUCLEOTIDE SEQUENCE [LARGE SCALE GENOMIC DNA]</scope>
    <source>
        <strain evidence="12 15">NBRC 15719</strain>
    </source>
</reference>
<dbReference type="OrthoDB" id="9801766at2"/>
<dbReference type="Proteomes" id="UP000319578">
    <property type="component" value="Unassembled WGS sequence"/>
</dbReference>
<dbReference type="PANTHER" id="PTHR38474">
    <property type="entry name" value="SLR0299 PROTEIN"/>
    <property type="match status" value="1"/>
</dbReference>
<evidence type="ECO:0000256" key="8">
    <source>
        <dbReference type="ARBA" id="ARBA00023315"/>
    </source>
</evidence>
<sequence length="219" mass="25710">MKFHRIDLDSWNRKPYFDHYLNQVRCTFSMTANIDLTELLPLLREKKVKLYPAFLYMVTQAVNAHREFRTTYDAEGHLGYWEKMIPSYTFFHQDDQTFSSIWTDFIDDFYLFYENYTADMKMYGDNKGIVAKAMEPPYTFPVSCIPWVSFTGFNLNIFGDGQYLLPIITSGKYFEQEGKTLLPVSLQVHHAVCDGYHASLFMNDLQKWASGGKSWLLMP</sequence>
<comment type="catalytic activity">
    <reaction evidence="10">
        <text>chloramphenicol + acetyl-CoA = chloramphenicol 3-acetate + CoA</text>
        <dbReference type="Rhea" id="RHEA:18421"/>
        <dbReference type="ChEBI" id="CHEBI:16730"/>
        <dbReference type="ChEBI" id="CHEBI:17698"/>
        <dbReference type="ChEBI" id="CHEBI:57287"/>
        <dbReference type="ChEBI" id="CHEBI:57288"/>
        <dbReference type="EC" id="2.3.1.28"/>
    </reaction>
</comment>
<dbReference type="InterPro" id="IPR001707">
    <property type="entry name" value="Cmp_AcTrfase"/>
</dbReference>
<comment type="function">
    <text evidence="1 10">This enzyme is an effector of chloramphenicol resistance in bacteria.</text>
</comment>
<dbReference type="InterPro" id="IPR018372">
    <property type="entry name" value="Chloramphenicol_AcTrfase_AS"/>
</dbReference>
<dbReference type="NCBIfam" id="NF000491">
    <property type="entry name" value="chloram_CatA"/>
    <property type="match status" value="1"/>
</dbReference>
<dbReference type="GO" id="GO:0046677">
    <property type="term" value="P:response to antibiotic"/>
    <property type="evidence" value="ECO:0007669"/>
    <property type="project" value="UniProtKB-KW"/>
</dbReference>
<dbReference type="Pfam" id="PF00302">
    <property type="entry name" value="CAT"/>
    <property type="match status" value="1"/>
</dbReference>
<evidence type="ECO:0000313" key="13">
    <source>
        <dbReference type="EMBL" id="KNB69921.1"/>
    </source>
</evidence>
<comment type="subunit">
    <text evidence="3">Homotrimer.</text>
</comment>
<evidence type="ECO:0000256" key="4">
    <source>
        <dbReference type="ARBA" id="ARBA00013235"/>
    </source>
</evidence>
<evidence type="ECO:0000313" key="12">
    <source>
        <dbReference type="EMBL" id="GED68722.1"/>
    </source>
</evidence>
<evidence type="ECO:0000256" key="5">
    <source>
        <dbReference type="ARBA" id="ARBA00020291"/>
    </source>
</evidence>
<dbReference type="Gene3D" id="3.30.559.10">
    <property type="entry name" value="Chloramphenicol acetyltransferase-like domain"/>
    <property type="match status" value="1"/>
</dbReference>
<organism evidence="13 14">
    <name type="scientific">Brevibacillus reuszeri</name>
    <dbReference type="NCBI Taxonomy" id="54915"/>
    <lineage>
        <taxon>Bacteria</taxon>
        <taxon>Bacillati</taxon>
        <taxon>Bacillota</taxon>
        <taxon>Bacilli</taxon>
        <taxon>Bacillales</taxon>
        <taxon>Paenibacillaceae</taxon>
        <taxon>Brevibacillus</taxon>
    </lineage>
</organism>
<dbReference type="PROSITE" id="PS00100">
    <property type="entry name" value="CAT"/>
    <property type="match status" value="1"/>
</dbReference>
<feature type="active site" description="Proton acceptor" evidence="9">
    <location>
        <position position="190"/>
    </location>
</feature>
<evidence type="ECO:0000256" key="1">
    <source>
        <dbReference type="ARBA" id="ARBA00002150"/>
    </source>
</evidence>
<dbReference type="EMBL" id="LGIQ01000011">
    <property type="protein sequence ID" value="KNB69921.1"/>
    <property type="molecule type" value="Genomic_DNA"/>
</dbReference>
<evidence type="ECO:0000256" key="9">
    <source>
        <dbReference type="PIRSR" id="PIRSR000440-1"/>
    </source>
</evidence>
<evidence type="ECO:0000256" key="10">
    <source>
        <dbReference type="RuleBase" id="RU000503"/>
    </source>
</evidence>
<evidence type="ECO:0000313" key="14">
    <source>
        <dbReference type="Proteomes" id="UP000036834"/>
    </source>
</evidence>
<comment type="caution">
    <text evidence="13">The sequence shown here is derived from an EMBL/GenBank/DDBJ whole genome shotgun (WGS) entry which is preliminary data.</text>
</comment>